<comment type="caution">
    <text evidence="2">The sequence shown here is derived from an EMBL/GenBank/DDBJ whole genome shotgun (WGS) entry which is preliminary data.</text>
</comment>
<evidence type="ECO:0000313" key="2">
    <source>
        <dbReference type="EMBL" id="CAH1442270.1"/>
    </source>
</evidence>
<reference evidence="2 3" key="1">
    <citation type="submission" date="2022-01" db="EMBL/GenBank/DDBJ databases">
        <authorList>
            <person name="Xiong W."/>
            <person name="Schranz E."/>
        </authorList>
    </citation>
    <scope>NUCLEOTIDE SEQUENCE [LARGE SCALE GENOMIC DNA]</scope>
</reference>
<organism evidence="2 3">
    <name type="scientific">Lactuca virosa</name>
    <dbReference type="NCBI Taxonomy" id="75947"/>
    <lineage>
        <taxon>Eukaryota</taxon>
        <taxon>Viridiplantae</taxon>
        <taxon>Streptophyta</taxon>
        <taxon>Embryophyta</taxon>
        <taxon>Tracheophyta</taxon>
        <taxon>Spermatophyta</taxon>
        <taxon>Magnoliopsida</taxon>
        <taxon>eudicotyledons</taxon>
        <taxon>Gunneridae</taxon>
        <taxon>Pentapetalae</taxon>
        <taxon>asterids</taxon>
        <taxon>campanulids</taxon>
        <taxon>Asterales</taxon>
        <taxon>Asteraceae</taxon>
        <taxon>Cichorioideae</taxon>
        <taxon>Cichorieae</taxon>
        <taxon>Lactucinae</taxon>
        <taxon>Lactuca</taxon>
    </lineage>
</organism>
<name>A0AAU9NWG6_9ASTR</name>
<dbReference type="AlphaFoldDB" id="A0AAU9NWG6"/>
<feature type="region of interest" description="Disordered" evidence="1">
    <location>
        <begin position="1"/>
        <end position="50"/>
    </location>
</feature>
<accession>A0AAU9NWG6</accession>
<gene>
    <name evidence="2" type="ORF">LVIROSA_LOCUS28269</name>
</gene>
<keyword evidence="3" id="KW-1185">Reference proteome</keyword>
<dbReference type="EMBL" id="CAKMRJ010005412">
    <property type="protein sequence ID" value="CAH1442270.1"/>
    <property type="molecule type" value="Genomic_DNA"/>
</dbReference>
<protein>
    <submittedName>
        <fullName evidence="2">Uncharacterized protein</fullName>
    </submittedName>
</protein>
<dbReference type="Proteomes" id="UP001157418">
    <property type="component" value="Unassembled WGS sequence"/>
</dbReference>
<feature type="compositionally biased region" description="Polar residues" evidence="1">
    <location>
        <begin position="14"/>
        <end position="32"/>
    </location>
</feature>
<evidence type="ECO:0000256" key="1">
    <source>
        <dbReference type="SAM" id="MobiDB-lite"/>
    </source>
</evidence>
<sequence length="96" mass="10734">MSQAPSRKFWPSQVEDSQNRAGSGSTNNNPPSCSAVRKLVRSSAEDGQYRGDPIIQMTNHYRFKMWLQDLCTEHLKVHYGSMTKRPPSAGALTHGN</sequence>
<proteinExistence type="predicted"/>
<evidence type="ECO:0000313" key="3">
    <source>
        <dbReference type="Proteomes" id="UP001157418"/>
    </source>
</evidence>